<reference evidence="2 3" key="1">
    <citation type="submission" date="2022-02" db="EMBL/GenBank/DDBJ databases">
        <authorList>
            <person name="Zhuang L."/>
        </authorList>
    </citation>
    <scope>NUCLEOTIDE SEQUENCE [LARGE SCALE GENOMIC DNA]</scope>
    <source>
        <strain evidence="2 3">C32</strain>
    </source>
</reference>
<keyword evidence="1" id="KW-0812">Transmembrane</keyword>
<dbReference type="EMBL" id="JAKOGG010000002">
    <property type="protein sequence ID" value="MCS4555710.1"/>
    <property type="molecule type" value="Genomic_DNA"/>
</dbReference>
<keyword evidence="3" id="KW-1185">Reference proteome</keyword>
<comment type="caution">
    <text evidence="2">The sequence shown here is derived from an EMBL/GenBank/DDBJ whole genome shotgun (WGS) entry which is preliminary data.</text>
</comment>
<sequence length="95" mass="10777">MQCPACTEKFSARKIKKVRDGQRGMEFQCPHCSEWLFNEPKMVKLKMFGALVMLVSAVSSFFIHDEQLLQSLSWVTFSGAVIALFAIYKGKLLKA</sequence>
<name>A0ABT2FHB0_9GAMM</name>
<keyword evidence="1" id="KW-1133">Transmembrane helix</keyword>
<evidence type="ECO:0000313" key="3">
    <source>
        <dbReference type="Proteomes" id="UP001201549"/>
    </source>
</evidence>
<feature type="transmembrane region" description="Helical" evidence="1">
    <location>
        <begin position="69"/>
        <end position="88"/>
    </location>
</feature>
<evidence type="ECO:0000313" key="2">
    <source>
        <dbReference type="EMBL" id="MCS4555710.1"/>
    </source>
</evidence>
<dbReference type="RefSeq" id="WP_238895101.1">
    <property type="nucleotide sequence ID" value="NZ_JAKOGG010000002.1"/>
</dbReference>
<evidence type="ECO:0008006" key="4">
    <source>
        <dbReference type="Google" id="ProtNLM"/>
    </source>
</evidence>
<feature type="transmembrane region" description="Helical" evidence="1">
    <location>
        <begin position="45"/>
        <end position="63"/>
    </location>
</feature>
<evidence type="ECO:0000256" key="1">
    <source>
        <dbReference type="SAM" id="Phobius"/>
    </source>
</evidence>
<protein>
    <recommendedName>
        <fullName evidence="4">Cxxc_20_cxxc protein</fullName>
    </recommendedName>
</protein>
<accession>A0ABT2FHB0</accession>
<dbReference type="Proteomes" id="UP001201549">
    <property type="component" value="Unassembled WGS sequence"/>
</dbReference>
<organism evidence="2 3">
    <name type="scientific">Shewanella electrica</name>
    <dbReference type="NCBI Taxonomy" id="515560"/>
    <lineage>
        <taxon>Bacteria</taxon>
        <taxon>Pseudomonadati</taxon>
        <taxon>Pseudomonadota</taxon>
        <taxon>Gammaproteobacteria</taxon>
        <taxon>Alteromonadales</taxon>
        <taxon>Shewanellaceae</taxon>
        <taxon>Shewanella</taxon>
    </lineage>
</organism>
<keyword evidence="1" id="KW-0472">Membrane</keyword>
<proteinExistence type="predicted"/>
<reference evidence="3" key="2">
    <citation type="submission" date="2023-07" db="EMBL/GenBank/DDBJ databases">
        <title>Shewanella mangrovi sp. nov., an acetaldehyde- degrading bacterium isolated from mangrove sediment.</title>
        <authorList>
            <person name="Liu Y."/>
        </authorList>
    </citation>
    <scope>NUCLEOTIDE SEQUENCE [LARGE SCALE GENOMIC DNA]</scope>
    <source>
        <strain evidence="3">C32</strain>
    </source>
</reference>
<gene>
    <name evidence="2" type="ORF">L9G74_04610</name>
</gene>